<protein>
    <submittedName>
        <fullName evidence="3">DUF4401 domain-containing protein</fullName>
    </submittedName>
</protein>
<dbReference type="EMBL" id="JACOFU010000012">
    <property type="protein sequence ID" value="MBC3833626.1"/>
    <property type="molecule type" value="Genomic_DNA"/>
</dbReference>
<feature type="transmembrane region" description="Helical" evidence="1">
    <location>
        <begin position="304"/>
        <end position="322"/>
    </location>
</feature>
<evidence type="ECO:0000259" key="2">
    <source>
        <dbReference type="Pfam" id="PF14351"/>
    </source>
</evidence>
<feature type="transmembrane region" description="Helical" evidence="1">
    <location>
        <begin position="202"/>
        <end position="224"/>
    </location>
</feature>
<feature type="domain" description="DUF4401" evidence="2">
    <location>
        <begin position="40"/>
        <end position="352"/>
    </location>
</feature>
<evidence type="ECO:0000313" key="4">
    <source>
        <dbReference type="Proteomes" id="UP000643610"/>
    </source>
</evidence>
<sequence length="373" mass="40989">MNTSQHELLTPVSIWTRLLQAKIVDGDMPALDHAQTATQPWYIRVMLGFSGWLGALFLMGFVGILFSLARDNGIVTICIGGGLCSLAYLLFRIPGNNDFLLQFALAVSLAGQGFFVFGLFQEFRSDGAGVYLAILLFEVLLTVTVSNWIHRFLTTLGAVFAAYFFFQQSAIFGLMHGLVALAACGLWWSPILLRRPELLRPIAYALAFALLCTEGGRFVSRLAFDPNHGWWLLHGWRVGTSLANLALLTATVIVLQRQQFTLNSLPAILSLVAAIILCGFSYVAPGLSSALLLILIAYSFSDRVLLGVGLIALLSFVSHYYYQLQVTLLYKSIVLLGLAGLLLTSRFLLKRLFPIADSTTSATDNLEQESEHV</sequence>
<organism evidence="3 4">
    <name type="scientific">Undibacterium amnicola</name>
    <dbReference type="NCBI Taxonomy" id="1834038"/>
    <lineage>
        <taxon>Bacteria</taxon>
        <taxon>Pseudomonadati</taxon>
        <taxon>Pseudomonadota</taxon>
        <taxon>Betaproteobacteria</taxon>
        <taxon>Burkholderiales</taxon>
        <taxon>Oxalobacteraceae</taxon>
        <taxon>Undibacterium</taxon>
    </lineage>
</organism>
<feature type="transmembrane region" description="Helical" evidence="1">
    <location>
        <begin position="267"/>
        <end position="297"/>
    </location>
</feature>
<reference evidence="3 4" key="1">
    <citation type="submission" date="2020-08" db="EMBL/GenBank/DDBJ databases">
        <title>Novel species isolated from subtropical streams in China.</title>
        <authorList>
            <person name="Lu H."/>
        </authorList>
    </citation>
    <scope>NUCLEOTIDE SEQUENCE [LARGE SCALE GENOMIC DNA]</scope>
    <source>
        <strain evidence="3 4">KCTC 52442</strain>
    </source>
</reference>
<dbReference type="Pfam" id="PF14351">
    <property type="entry name" value="DUF4401"/>
    <property type="match status" value="1"/>
</dbReference>
<evidence type="ECO:0000313" key="3">
    <source>
        <dbReference type="EMBL" id="MBC3833626.1"/>
    </source>
</evidence>
<feature type="transmembrane region" description="Helical" evidence="1">
    <location>
        <begin position="236"/>
        <end position="255"/>
    </location>
</feature>
<comment type="caution">
    <text evidence="3">The sequence shown here is derived from an EMBL/GenBank/DDBJ whole genome shotgun (WGS) entry which is preliminary data.</text>
</comment>
<feature type="transmembrane region" description="Helical" evidence="1">
    <location>
        <begin position="127"/>
        <end position="143"/>
    </location>
</feature>
<feature type="transmembrane region" description="Helical" evidence="1">
    <location>
        <begin position="99"/>
        <end position="120"/>
    </location>
</feature>
<gene>
    <name evidence="3" type="ORF">H8K33_19120</name>
</gene>
<keyword evidence="4" id="KW-1185">Reference proteome</keyword>
<keyword evidence="1" id="KW-0472">Membrane</keyword>
<accession>A0ABR6XVX7</accession>
<evidence type="ECO:0000256" key="1">
    <source>
        <dbReference type="SAM" id="Phobius"/>
    </source>
</evidence>
<feature type="transmembrane region" description="Helical" evidence="1">
    <location>
        <begin position="73"/>
        <end position="93"/>
    </location>
</feature>
<proteinExistence type="predicted"/>
<dbReference type="Proteomes" id="UP000643610">
    <property type="component" value="Unassembled WGS sequence"/>
</dbReference>
<name>A0ABR6XVX7_9BURK</name>
<feature type="transmembrane region" description="Helical" evidence="1">
    <location>
        <begin position="41"/>
        <end position="66"/>
    </location>
</feature>
<feature type="transmembrane region" description="Helical" evidence="1">
    <location>
        <begin position="328"/>
        <end position="349"/>
    </location>
</feature>
<keyword evidence="1" id="KW-0812">Transmembrane</keyword>
<dbReference type="RefSeq" id="WP_186892671.1">
    <property type="nucleotide sequence ID" value="NZ_JACOFU010000012.1"/>
</dbReference>
<feature type="transmembrane region" description="Helical" evidence="1">
    <location>
        <begin position="171"/>
        <end position="190"/>
    </location>
</feature>
<dbReference type="InterPro" id="IPR025513">
    <property type="entry name" value="DUF4401"/>
</dbReference>
<keyword evidence="1" id="KW-1133">Transmembrane helix</keyword>